<dbReference type="InterPro" id="IPR023631">
    <property type="entry name" value="Amidase_dom"/>
</dbReference>
<dbReference type="InterPro" id="IPR000120">
    <property type="entry name" value="Amidase"/>
</dbReference>
<reference evidence="2 3" key="1">
    <citation type="submission" date="2020-08" db="EMBL/GenBank/DDBJ databases">
        <title>Genomic Encyclopedia of Type Strains, Phase IV (KMG-IV): sequencing the most valuable type-strain genomes for metagenomic binning, comparative biology and taxonomic classification.</title>
        <authorList>
            <person name="Goeker M."/>
        </authorList>
    </citation>
    <scope>NUCLEOTIDE SEQUENCE [LARGE SCALE GENOMIC DNA]</scope>
    <source>
        <strain evidence="2 3">DSM 21458</strain>
    </source>
</reference>
<protein>
    <submittedName>
        <fullName evidence="2">Aspartyl-tRNA(Asn)/glutamyl-tRNA(Gln) amidotransferase subunit A</fullName>
        <ecNumber evidence="2">6.3.5.6</ecNumber>
        <ecNumber evidence="2">6.3.5.7</ecNumber>
    </submittedName>
</protein>
<accession>A0A841HXI0</accession>
<dbReference type="EMBL" id="JACHHG010000001">
    <property type="protein sequence ID" value="MBB6096949.1"/>
    <property type="molecule type" value="Genomic_DNA"/>
</dbReference>
<dbReference type="GO" id="GO:0050567">
    <property type="term" value="F:glutaminyl-tRNA synthase (glutamine-hydrolyzing) activity"/>
    <property type="evidence" value="ECO:0007669"/>
    <property type="project" value="UniProtKB-EC"/>
</dbReference>
<proteinExistence type="predicted"/>
<evidence type="ECO:0000313" key="3">
    <source>
        <dbReference type="Proteomes" id="UP000569951"/>
    </source>
</evidence>
<dbReference type="GO" id="GO:0016740">
    <property type="term" value="F:transferase activity"/>
    <property type="evidence" value="ECO:0007669"/>
    <property type="project" value="UniProtKB-KW"/>
</dbReference>
<dbReference type="PANTHER" id="PTHR11895">
    <property type="entry name" value="TRANSAMIDASE"/>
    <property type="match status" value="1"/>
</dbReference>
<gene>
    <name evidence="2" type="ORF">HNR42_000361</name>
</gene>
<organism evidence="2 3">
    <name type="scientific">Deinobacterium chartae</name>
    <dbReference type="NCBI Taxonomy" id="521158"/>
    <lineage>
        <taxon>Bacteria</taxon>
        <taxon>Thermotogati</taxon>
        <taxon>Deinococcota</taxon>
        <taxon>Deinococci</taxon>
        <taxon>Deinococcales</taxon>
        <taxon>Deinococcaceae</taxon>
        <taxon>Deinobacterium</taxon>
    </lineage>
</organism>
<keyword evidence="3" id="KW-1185">Reference proteome</keyword>
<feature type="domain" description="Amidase" evidence="1">
    <location>
        <begin position="124"/>
        <end position="514"/>
    </location>
</feature>
<evidence type="ECO:0000313" key="2">
    <source>
        <dbReference type="EMBL" id="MBB6096949.1"/>
    </source>
</evidence>
<dbReference type="AlphaFoldDB" id="A0A841HXI0"/>
<dbReference type="Pfam" id="PF01425">
    <property type="entry name" value="Amidase"/>
    <property type="match status" value="1"/>
</dbReference>
<keyword evidence="2" id="KW-0436">Ligase</keyword>
<comment type="caution">
    <text evidence="2">The sequence shown here is derived from an EMBL/GenBank/DDBJ whole genome shotgun (WGS) entry which is preliminary data.</text>
</comment>
<evidence type="ECO:0000259" key="1">
    <source>
        <dbReference type="Pfam" id="PF01425"/>
    </source>
</evidence>
<dbReference type="EC" id="6.3.5.6" evidence="2"/>
<sequence>MFQRLRRRVTSFPTPSSGVLEGLPLELTAWSLDRPLLRHWAARALRRRWGLTGLFAEAPGAETALGPAREHAPDGQVAYRTFAGRSQATALRERYLLGKTTPLEVAEVLLAQTAAWASHGFLPLVSLDPEALLEAAAASSLRYAQGRSLGPLDGIPVAIADTLTVEGLGGMEERLRGRVSEARDADVVARLRGAGALIVGKAQAQELGLGSSGIHPRTPLLHPYDVRRLPGGAQGGAAAVVASGLVPLAVASDSGTSARRPAALCGAVALKPGTGQVSRAGLLPLAPAFDTVAFIADSVTDAALLLEACAKHPPEASVASGGVIGVRIGYFPGLLDQAEPAARAAFERGLGHLRSQGARLVPLEAPYARQVPVITVANLLLEAAEQYGDLLRARELSALPAETRVLLHLGASLSGSERRRLRELTGRVRRVATALFDRADVHAMPHPRSAQVASRVARQRGHLDPALSLRGTYLEMLACLLGLPALNLPSGQDELGLPLSVGLMSAAHGESLLLRVAAALELPQLPGPPRFYAGMY</sequence>
<dbReference type="GO" id="GO:0050566">
    <property type="term" value="F:asparaginyl-tRNA synthase (glutamine-hydrolyzing) activity"/>
    <property type="evidence" value="ECO:0007669"/>
    <property type="project" value="UniProtKB-EC"/>
</dbReference>
<dbReference type="Proteomes" id="UP000569951">
    <property type="component" value="Unassembled WGS sequence"/>
</dbReference>
<dbReference type="Gene3D" id="3.90.1300.10">
    <property type="entry name" value="Amidase signature (AS) domain"/>
    <property type="match status" value="1"/>
</dbReference>
<dbReference type="SUPFAM" id="SSF75304">
    <property type="entry name" value="Amidase signature (AS) enzymes"/>
    <property type="match status" value="1"/>
</dbReference>
<dbReference type="InterPro" id="IPR036928">
    <property type="entry name" value="AS_sf"/>
</dbReference>
<dbReference type="PANTHER" id="PTHR11895:SF67">
    <property type="entry name" value="AMIDASE DOMAIN-CONTAINING PROTEIN"/>
    <property type="match status" value="1"/>
</dbReference>
<dbReference type="EC" id="6.3.5.7" evidence="2"/>
<name>A0A841HXI0_9DEIO</name>
<dbReference type="RefSeq" id="WP_183983873.1">
    <property type="nucleotide sequence ID" value="NZ_JACHHG010000001.1"/>
</dbReference>
<keyword evidence="2" id="KW-0808">Transferase</keyword>